<evidence type="ECO:0000313" key="1">
    <source>
        <dbReference type="EMBL" id="EDM11098.1"/>
    </source>
</evidence>
<accession>A6IQU5</accession>
<reference evidence="2" key="1">
    <citation type="submission" date="2005-09" db="EMBL/GenBank/DDBJ databases">
        <authorList>
            <person name="Mural R.J."/>
            <person name="Li P.W."/>
            <person name="Adams M.D."/>
            <person name="Amanatides P.G."/>
            <person name="Baden-Tillson H."/>
            <person name="Barnstead M."/>
            <person name="Chin S.H."/>
            <person name="Dew I."/>
            <person name="Evans C.A."/>
            <person name="Ferriera S."/>
            <person name="Flanigan M."/>
            <person name="Fosler C."/>
            <person name="Glodek A."/>
            <person name="Gu Z."/>
            <person name="Holt R.A."/>
            <person name="Jennings D."/>
            <person name="Kraft C.L."/>
            <person name="Lu F."/>
            <person name="Nguyen T."/>
            <person name="Nusskern D.R."/>
            <person name="Pfannkoch C.M."/>
            <person name="Sitter C."/>
            <person name="Sutton G.G."/>
            <person name="Venter J.C."/>
            <person name="Wang Z."/>
            <person name="Woodage T."/>
            <person name="Zheng X.H."/>
            <person name="Zhong F."/>
        </authorList>
    </citation>
    <scope>NUCLEOTIDE SEQUENCE [LARGE SCALE GENOMIC DNA]</scope>
    <source>
        <strain>BN</strain>
        <strain evidence="2">Sprague-Dawley</strain>
    </source>
</reference>
<sequence>MPTAASIQFIPEKTCSREWVSNGSGSEVLPPLESRRGGSHFGSVCPLTHYSLCLTVRQRFPLVLSHRPIEELPEDLLWERICFSCVRVCRKGGVCLTLYSFTEPYEGT</sequence>
<name>A6IQU5_RAT</name>
<dbReference type="AlphaFoldDB" id="A6IQU5"/>
<gene>
    <name evidence="1" type="ORF">rCG_52951</name>
</gene>
<evidence type="ECO:0000313" key="2">
    <source>
        <dbReference type="Proteomes" id="UP000234681"/>
    </source>
</evidence>
<dbReference type="Proteomes" id="UP000234681">
    <property type="component" value="Chromosome 11"/>
</dbReference>
<organism evidence="1 2">
    <name type="scientific">Rattus norvegicus</name>
    <name type="common">Rat</name>
    <dbReference type="NCBI Taxonomy" id="10116"/>
    <lineage>
        <taxon>Eukaryota</taxon>
        <taxon>Metazoa</taxon>
        <taxon>Chordata</taxon>
        <taxon>Craniata</taxon>
        <taxon>Vertebrata</taxon>
        <taxon>Euteleostomi</taxon>
        <taxon>Mammalia</taxon>
        <taxon>Eutheria</taxon>
        <taxon>Euarchontoglires</taxon>
        <taxon>Glires</taxon>
        <taxon>Rodentia</taxon>
        <taxon>Myomorpha</taxon>
        <taxon>Muroidea</taxon>
        <taxon>Muridae</taxon>
        <taxon>Murinae</taxon>
        <taxon>Rattus</taxon>
    </lineage>
</organism>
<dbReference type="EMBL" id="CH473967">
    <property type="protein sequence ID" value="EDM11098.1"/>
    <property type="molecule type" value="Genomic_DNA"/>
</dbReference>
<proteinExistence type="predicted"/>
<protein>
    <submittedName>
        <fullName evidence="1">RCG52951</fullName>
    </submittedName>
</protein>